<comment type="caution">
    <text evidence="3">The sequence shown here is derived from an EMBL/GenBank/DDBJ whole genome shotgun (WGS) entry which is preliminary data.</text>
</comment>
<dbReference type="PANTHER" id="PTHR30137">
    <property type="entry name" value="LUCIFERASE-LIKE MONOOXYGENASE"/>
    <property type="match status" value="1"/>
</dbReference>
<keyword evidence="3" id="KW-0560">Oxidoreductase</keyword>
<evidence type="ECO:0000313" key="4">
    <source>
        <dbReference type="Proteomes" id="UP000196655"/>
    </source>
</evidence>
<dbReference type="GO" id="GO:0016705">
    <property type="term" value="F:oxidoreductase activity, acting on paired donors, with incorporation or reduction of molecular oxygen"/>
    <property type="evidence" value="ECO:0007669"/>
    <property type="project" value="InterPro"/>
</dbReference>
<dbReference type="PANTHER" id="PTHR30137:SF20">
    <property type="entry name" value="N-ACETYL-S-ALKYLCYSTEINE MONOOXYGENASE"/>
    <property type="match status" value="1"/>
</dbReference>
<gene>
    <name evidence="3" type="ORF">BWR60_04175</name>
</gene>
<dbReference type="Proteomes" id="UP000196655">
    <property type="component" value="Unassembled WGS sequence"/>
</dbReference>
<dbReference type="Gene3D" id="3.20.20.30">
    <property type="entry name" value="Luciferase-like domain"/>
    <property type="match status" value="1"/>
</dbReference>
<accession>A0A211ZU73</accession>
<dbReference type="OrthoDB" id="9780518at2"/>
<dbReference type="Pfam" id="PF00296">
    <property type="entry name" value="Bac_luciferase"/>
    <property type="match status" value="1"/>
</dbReference>
<dbReference type="SUPFAM" id="SSF51679">
    <property type="entry name" value="Bacterial luciferase-like"/>
    <property type="match status" value="1"/>
</dbReference>
<keyword evidence="3" id="KW-0503">Monooxygenase</keyword>
<dbReference type="RefSeq" id="WP_088149764.1">
    <property type="nucleotide sequence ID" value="NZ_NHON01000004.1"/>
</dbReference>
<evidence type="ECO:0000256" key="1">
    <source>
        <dbReference type="ARBA" id="ARBA00007789"/>
    </source>
</evidence>
<keyword evidence="4" id="KW-1185">Reference proteome</keyword>
<dbReference type="GO" id="GO:0005829">
    <property type="term" value="C:cytosol"/>
    <property type="evidence" value="ECO:0007669"/>
    <property type="project" value="TreeGrafter"/>
</dbReference>
<protein>
    <submittedName>
        <fullName evidence="3">Alkane 1-monooxygenase</fullName>
    </submittedName>
</protein>
<comment type="similarity">
    <text evidence="1">To bacterial alkanal monooxygenase alpha and beta chains.</text>
</comment>
<dbReference type="EMBL" id="NHON01000004">
    <property type="protein sequence ID" value="OWJ68627.1"/>
    <property type="molecule type" value="Genomic_DNA"/>
</dbReference>
<dbReference type="InterPro" id="IPR036661">
    <property type="entry name" value="Luciferase-like_sf"/>
</dbReference>
<dbReference type="InterPro" id="IPR011251">
    <property type="entry name" value="Luciferase-like_dom"/>
</dbReference>
<dbReference type="InterPro" id="IPR019949">
    <property type="entry name" value="CmoO-like"/>
</dbReference>
<evidence type="ECO:0000313" key="3">
    <source>
        <dbReference type="EMBL" id="OWJ68627.1"/>
    </source>
</evidence>
<dbReference type="GO" id="GO:0004497">
    <property type="term" value="F:monooxygenase activity"/>
    <property type="evidence" value="ECO:0007669"/>
    <property type="project" value="UniProtKB-KW"/>
</dbReference>
<sequence length="335" mass="35687">MSYLLSLLDKSPIAGGEGAAEALARTVALAQRAERWGFHRFWVAEHHDTAQLASSSPEVLIAYLLAHTARIRVGSGGVMLQHYSPYKVAENFNLLAALAPGRVDLGVGKAPGGLPLSARALQAAVDPTRKPSFAEQLAQLDAFLDDTVPQADPLAGVRATPRPAVKAERFLLGASVESAQLAAAEGWSYVHAGHLNGDPALLERVFAAYRAVSAGWTPLLAVGVIAAETEARAERLAANLRMFKVHVDTGQSVTVGSVAQAEEYVRQAGAREYRIEEKAPSVIHGTAERVRAELERLHRLHGVREFVIDTPIADGAERLASIELLAQAHFAAAAA</sequence>
<dbReference type="NCBIfam" id="TIGR03558">
    <property type="entry name" value="oxido_grp_1"/>
    <property type="match status" value="1"/>
</dbReference>
<feature type="domain" description="Luciferase-like" evidence="2">
    <location>
        <begin position="14"/>
        <end position="300"/>
    </location>
</feature>
<dbReference type="AlphaFoldDB" id="A0A211ZU73"/>
<organism evidence="3 4">
    <name type="scientific">Inquilinus limosus</name>
    <dbReference type="NCBI Taxonomy" id="171674"/>
    <lineage>
        <taxon>Bacteria</taxon>
        <taxon>Pseudomonadati</taxon>
        <taxon>Pseudomonadota</taxon>
        <taxon>Alphaproteobacteria</taxon>
        <taxon>Rhodospirillales</taxon>
        <taxon>Rhodospirillaceae</taxon>
        <taxon>Inquilinus</taxon>
    </lineage>
</organism>
<proteinExistence type="predicted"/>
<reference evidence="4" key="1">
    <citation type="submission" date="2017-05" db="EMBL/GenBank/DDBJ databases">
        <authorList>
            <person name="Macchi M."/>
            <person name="Festa S."/>
            <person name="Coppotelli B.M."/>
            <person name="Morelli I.S."/>
        </authorList>
    </citation>
    <scope>NUCLEOTIDE SEQUENCE [LARGE SCALE GENOMIC DNA]</scope>
    <source>
        <strain evidence="4">I</strain>
    </source>
</reference>
<evidence type="ECO:0000259" key="2">
    <source>
        <dbReference type="Pfam" id="PF00296"/>
    </source>
</evidence>
<dbReference type="InterPro" id="IPR050766">
    <property type="entry name" value="Bact_Lucif_Oxidored"/>
</dbReference>
<name>A0A211ZU73_9PROT</name>